<dbReference type="Proteomes" id="UP000005938">
    <property type="component" value="Unassembled WGS sequence"/>
</dbReference>
<keyword evidence="2" id="KW-1185">Reference proteome</keyword>
<dbReference type="STRING" id="946077.W5A_12931"/>
<evidence type="ECO:0000313" key="2">
    <source>
        <dbReference type="Proteomes" id="UP000005938"/>
    </source>
</evidence>
<evidence type="ECO:0000313" key="1">
    <source>
        <dbReference type="EMBL" id="EID72412.1"/>
    </source>
</evidence>
<dbReference type="InterPro" id="IPR019861">
    <property type="entry name" value="PorP/SprF_Bacteroidetes"/>
</dbReference>
<organism evidence="1 2">
    <name type="scientific">Imtechella halotolerans K1</name>
    <dbReference type="NCBI Taxonomy" id="946077"/>
    <lineage>
        <taxon>Bacteria</taxon>
        <taxon>Pseudomonadati</taxon>
        <taxon>Bacteroidota</taxon>
        <taxon>Flavobacteriia</taxon>
        <taxon>Flavobacteriales</taxon>
        <taxon>Flavobacteriaceae</taxon>
        <taxon>Imtechella</taxon>
    </lineage>
</organism>
<protein>
    <recommendedName>
        <fullName evidence="3">Bacteroidetes-specific membrane protein</fullName>
    </recommendedName>
</protein>
<accession>I0W7P6</accession>
<dbReference type="NCBIfam" id="TIGR03519">
    <property type="entry name" value="T9SS_PorP_fam"/>
    <property type="match status" value="1"/>
</dbReference>
<dbReference type="AlphaFoldDB" id="I0W7P6"/>
<proteinExistence type="predicted"/>
<dbReference type="EMBL" id="AJJU01000037">
    <property type="protein sequence ID" value="EID72412.1"/>
    <property type="molecule type" value="Genomic_DNA"/>
</dbReference>
<evidence type="ECO:0008006" key="3">
    <source>
        <dbReference type="Google" id="ProtNLM"/>
    </source>
</evidence>
<name>I0W7P6_9FLAO</name>
<dbReference type="Pfam" id="PF11751">
    <property type="entry name" value="PorP_SprF"/>
    <property type="match status" value="1"/>
</dbReference>
<comment type="caution">
    <text evidence="1">The sequence shown here is derived from an EMBL/GenBank/DDBJ whole genome shotgun (WGS) entry which is preliminary data.</text>
</comment>
<dbReference type="PATRIC" id="fig|946077.3.peg.2614"/>
<gene>
    <name evidence="1" type="ORF">W5A_12931</name>
</gene>
<sequence length="330" mass="37644">MIKDRLISWIQTLGVDYYPSIKNMNIMKFKIGIITFFLTCFTVQAQQEPQHTQYMYNTLTINPAYAGSRGMMSIFGMHRSQWVGLDGAPATSTFALHTPIKYSKLGLGFSFTNDQIGPQDFNSIAADLSYSLDFDYGRKLSFGFKVVGDLLNVDYTKLDIYHPDDLKFQSNIDNRFSPNFGAGIYWSTPDYYLGISTPRILETKFYDQQKESVVREKMHYYLIGGYVFDLTHDVKLKPAFMSKIVQGSPLQIDLSANALFMEKFTLGLAYRVDAAMSALAGFQLSDQLFIGYAYDAETTKLANHNSGSHEIFLRFELLGNYKRIITPRFF</sequence>
<dbReference type="eggNOG" id="COG0226">
    <property type="taxonomic scope" value="Bacteria"/>
</dbReference>
<reference evidence="1 2" key="1">
    <citation type="journal article" date="2012" name="J. Bacteriol.">
        <title>Genome Sequence of the Halotolerant Bacterium Imtechella halotolerans K1T.</title>
        <authorList>
            <person name="Kumar S."/>
            <person name="Vikram S."/>
            <person name="Subramanian S."/>
            <person name="Raghava G.P."/>
            <person name="Pinnaka A.K."/>
        </authorList>
    </citation>
    <scope>NUCLEOTIDE SEQUENCE [LARGE SCALE GENOMIC DNA]</scope>
    <source>
        <strain evidence="1 2">K1</strain>
    </source>
</reference>